<dbReference type="EMBL" id="CAXITT010000243">
    <property type="protein sequence ID" value="CAL1536920.1"/>
    <property type="molecule type" value="Genomic_DNA"/>
</dbReference>
<name>A0AAV2HU04_LYMST</name>
<protein>
    <submittedName>
        <fullName evidence="3">Uncharacterized protein</fullName>
    </submittedName>
</protein>
<accession>A0AAV2HU04</accession>
<proteinExistence type="predicted"/>
<feature type="region of interest" description="Disordered" evidence="1">
    <location>
        <begin position="332"/>
        <end position="382"/>
    </location>
</feature>
<feature type="compositionally biased region" description="Polar residues" evidence="1">
    <location>
        <begin position="130"/>
        <end position="151"/>
    </location>
</feature>
<feature type="signal peptide" evidence="2">
    <location>
        <begin position="1"/>
        <end position="20"/>
    </location>
</feature>
<feature type="compositionally biased region" description="Polar residues" evidence="1">
    <location>
        <begin position="174"/>
        <end position="212"/>
    </location>
</feature>
<keyword evidence="4" id="KW-1185">Reference proteome</keyword>
<feature type="compositionally biased region" description="Basic and acidic residues" evidence="1">
    <location>
        <begin position="364"/>
        <end position="376"/>
    </location>
</feature>
<evidence type="ECO:0000313" key="3">
    <source>
        <dbReference type="EMBL" id="CAL1536920.1"/>
    </source>
</evidence>
<comment type="caution">
    <text evidence="3">The sequence shown here is derived from an EMBL/GenBank/DDBJ whole genome shotgun (WGS) entry which is preliminary data.</text>
</comment>
<reference evidence="3 4" key="1">
    <citation type="submission" date="2024-04" db="EMBL/GenBank/DDBJ databases">
        <authorList>
            <consortium name="Genoscope - CEA"/>
            <person name="William W."/>
        </authorList>
    </citation>
    <scope>NUCLEOTIDE SEQUENCE [LARGE SCALE GENOMIC DNA]</scope>
</reference>
<evidence type="ECO:0000256" key="1">
    <source>
        <dbReference type="SAM" id="MobiDB-lite"/>
    </source>
</evidence>
<feature type="region of interest" description="Disordered" evidence="1">
    <location>
        <begin position="85"/>
        <end position="151"/>
    </location>
</feature>
<feature type="chain" id="PRO_5043573110" evidence="2">
    <location>
        <begin position="21"/>
        <end position="454"/>
    </location>
</feature>
<feature type="compositionally biased region" description="Low complexity" evidence="1">
    <location>
        <begin position="333"/>
        <end position="346"/>
    </location>
</feature>
<keyword evidence="2" id="KW-0732">Signal</keyword>
<dbReference type="Proteomes" id="UP001497497">
    <property type="component" value="Unassembled WGS sequence"/>
</dbReference>
<feature type="region of interest" description="Disordered" evidence="1">
    <location>
        <begin position="174"/>
        <end position="226"/>
    </location>
</feature>
<evidence type="ECO:0000256" key="2">
    <source>
        <dbReference type="SAM" id="SignalP"/>
    </source>
</evidence>
<gene>
    <name evidence="3" type="ORF">GSLYS_00010833001</name>
</gene>
<evidence type="ECO:0000313" key="4">
    <source>
        <dbReference type="Proteomes" id="UP001497497"/>
    </source>
</evidence>
<dbReference type="AlphaFoldDB" id="A0AAV2HU04"/>
<organism evidence="3 4">
    <name type="scientific">Lymnaea stagnalis</name>
    <name type="common">Great pond snail</name>
    <name type="synonym">Helix stagnalis</name>
    <dbReference type="NCBI Taxonomy" id="6523"/>
    <lineage>
        <taxon>Eukaryota</taxon>
        <taxon>Metazoa</taxon>
        <taxon>Spiralia</taxon>
        <taxon>Lophotrochozoa</taxon>
        <taxon>Mollusca</taxon>
        <taxon>Gastropoda</taxon>
        <taxon>Heterobranchia</taxon>
        <taxon>Euthyneura</taxon>
        <taxon>Panpulmonata</taxon>
        <taxon>Hygrophila</taxon>
        <taxon>Lymnaeoidea</taxon>
        <taxon>Lymnaeidae</taxon>
        <taxon>Lymnaea</taxon>
    </lineage>
</organism>
<sequence>MVTAATWLMLLSCLMCGARGSPLTGAGTLLQDSPTRQPDKVIQPAEDHLNVTSPPGFGKELVQEALRSFFDELKRRPDLRDGLLKGEHVSQPQTARAKIQIDTTKPDGETTHHLRRRDTTSANVPPVIQKSGQQMTSNDLKGQAQLSQNDQHIQAPVQAQLSQNDKHIQAPVQAQLSQNDQHIQPPGQAQLSQTDQHIQPPDQVQLTQTDQHIQPPGHAQLSQTDQHIQPPDQVHLTQTDQHIQTLLYSSGSVLVNETHQNLVGANAAQLPVAPQEVALNVQAQYPIPSGVDLIPSDYYYVYYADRGEHDPVVKLKPDDYYYYIESPLPVQNGISPSQSGGTSPGTKGAQTIQENPDVKGGGALKERKLENPKDVDSEVSSSVSSVLNEEVTVQRDLKSILTYNTQHNSVHGICLFVYLSLQHIEKMSWASCTAKNNTDVYCPPKESCQSGNVH</sequence>